<dbReference type="RefSeq" id="WP_015615912.1">
    <property type="nucleotide sequence ID" value="NC_021182.1"/>
</dbReference>
<reference evidence="2 3" key="1">
    <citation type="submission" date="2012-01" db="EMBL/GenBank/DDBJ databases">
        <title>Complete sequence of chromosome of Clostridium pasteurianum BC1.</title>
        <authorList>
            <consortium name="US DOE Joint Genome Institute"/>
            <person name="Lucas S."/>
            <person name="Han J."/>
            <person name="Lapidus A."/>
            <person name="Cheng J.-F."/>
            <person name="Goodwin L."/>
            <person name="Pitluck S."/>
            <person name="Peters L."/>
            <person name="Mikhailova N."/>
            <person name="Teshima H."/>
            <person name="Detter J.C."/>
            <person name="Han C."/>
            <person name="Tapia R."/>
            <person name="Land M."/>
            <person name="Hauser L."/>
            <person name="Kyrpides N."/>
            <person name="Ivanova N."/>
            <person name="Pagani I."/>
            <person name="Dunn J."/>
            <person name="Taghavi S."/>
            <person name="Francis A."/>
            <person name="van der Lelie D."/>
            <person name="Woyke T."/>
        </authorList>
    </citation>
    <scope>NUCLEOTIDE SEQUENCE [LARGE SCALE GENOMIC DNA]</scope>
    <source>
        <strain evidence="2 3">BC1</strain>
    </source>
</reference>
<proteinExistence type="predicted"/>
<dbReference type="STRING" id="86416.Clopa_2780"/>
<dbReference type="Pfam" id="PF10779">
    <property type="entry name" value="XhlA"/>
    <property type="match status" value="1"/>
</dbReference>
<protein>
    <recommendedName>
        <fullName evidence="4">Hemolysin XhlA</fullName>
    </recommendedName>
</protein>
<dbReference type="HOGENOM" id="CLU_2681213_0_0_9"/>
<keyword evidence="1" id="KW-1133">Transmembrane helix</keyword>
<dbReference type="KEGG" id="cpas:Clopa_2780"/>
<keyword evidence="1" id="KW-0812">Transmembrane</keyword>
<dbReference type="Proteomes" id="UP000013523">
    <property type="component" value="Chromosome"/>
</dbReference>
<evidence type="ECO:0000313" key="3">
    <source>
        <dbReference type="Proteomes" id="UP000013523"/>
    </source>
</evidence>
<accession>R4K4X4</accession>
<dbReference type="AlphaFoldDB" id="R4K4X4"/>
<evidence type="ECO:0000256" key="1">
    <source>
        <dbReference type="SAM" id="Phobius"/>
    </source>
</evidence>
<dbReference type="EMBL" id="CP003261">
    <property type="protein sequence ID" value="AGK97618.1"/>
    <property type="molecule type" value="Genomic_DNA"/>
</dbReference>
<dbReference type="PATRIC" id="fig|86416.3.peg.2766"/>
<name>R4K4X4_CLOPA</name>
<sequence>MNNEIVEIKIQEHDKKIKEHDTKINNLEKCDIKHDDNINQLCEKIDNLISQNNKWLYLCLTGMAGLLVKLLFFK</sequence>
<dbReference type="OrthoDB" id="1707681at2"/>
<evidence type="ECO:0000313" key="2">
    <source>
        <dbReference type="EMBL" id="AGK97618.1"/>
    </source>
</evidence>
<keyword evidence="3" id="KW-1185">Reference proteome</keyword>
<evidence type="ECO:0008006" key="4">
    <source>
        <dbReference type="Google" id="ProtNLM"/>
    </source>
</evidence>
<organism evidence="2 3">
    <name type="scientific">Clostridium pasteurianum BC1</name>
    <dbReference type="NCBI Taxonomy" id="86416"/>
    <lineage>
        <taxon>Bacteria</taxon>
        <taxon>Bacillati</taxon>
        <taxon>Bacillota</taxon>
        <taxon>Clostridia</taxon>
        <taxon>Eubacteriales</taxon>
        <taxon>Clostridiaceae</taxon>
        <taxon>Clostridium</taxon>
    </lineage>
</organism>
<gene>
    <name evidence="2" type="ORF">Clopa_2780</name>
</gene>
<dbReference type="InterPro" id="IPR019715">
    <property type="entry name" value="Haemolysin_XhlA"/>
</dbReference>
<keyword evidence="1" id="KW-0472">Membrane</keyword>
<feature type="transmembrane region" description="Helical" evidence="1">
    <location>
        <begin position="55"/>
        <end position="73"/>
    </location>
</feature>